<protein>
    <submittedName>
        <fullName evidence="2">Nucleotidyltransferase</fullName>
    </submittedName>
</protein>
<evidence type="ECO:0000313" key="2">
    <source>
        <dbReference type="EMBL" id="GGC98885.1"/>
    </source>
</evidence>
<dbReference type="InterPro" id="IPR002934">
    <property type="entry name" value="Polymerase_NTP_transf_dom"/>
</dbReference>
<feature type="domain" description="Polymerase nucleotidyl transferase" evidence="1">
    <location>
        <begin position="22"/>
        <end position="43"/>
    </location>
</feature>
<name>A0ABQ1PKX1_9BACI</name>
<proteinExistence type="predicted"/>
<reference evidence="3" key="1">
    <citation type="journal article" date="2019" name="Int. J. Syst. Evol. Microbiol.">
        <title>The Global Catalogue of Microorganisms (GCM) 10K type strain sequencing project: providing services to taxonomists for standard genome sequencing and annotation.</title>
        <authorList>
            <consortium name="The Broad Institute Genomics Platform"/>
            <consortium name="The Broad Institute Genome Sequencing Center for Infectious Disease"/>
            <person name="Wu L."/>
            <person name="Ma J."/>
        </authorList>
    </citation>
    <scope>NUCLEOTIDE SEQUENCE [LARGE SCALE GENOMIC DNA]</scope>
    <source>
        <strain evidence="3">CCM 7282</strain>
    </source>
</reference>
<dbReference type="Pfam" id="PF01909">
    <property type="entry name" value="NTP_transf_2"/>
    <property type="match status" value="1"/>
</dbReference>
<gene>
    <name evidence="2" type="ORF">GCM10007216_32100</name>
</gene>
<dbReference type="EMBL" id="BMCJ01000006">
    <property type="protein sequence ID" value="GGC98885.1"/>
    <property type="molecule type" value="Genomic_DNA"/>
</dbReference>
<dbReference type="InterPro" id="IPR043519">
    <property type="entry name" value="NT_sf"/>
</dbReference>
<accession>A0ABQ1PKX1</accession>
<organism evidence="2 3">
    <name type="scientific">Thalassobacillus devorans</name>
    <dbReference type="NCBI Taxonomy" id="279813"/>
    <lineage>
        <taxon>Bacteria</taxon>
        <taxon>Bacillati</taxon>
        <taxon>Bacillota</taxon>
        <taxon>Bacilli</taxon>
        <taxon>Bacillales</taxon>
        <taxon>Bacillaceae</taxon>
        <taxon>Thalassobacillus</taxon>
    </lineage>
</organism>
<evidence type="ECO:0000313" key="3">
    <source>
        <dbReference type="Proteomes" id="UP000619534"/>
    </source>
</evidence>
<evidence type="ECO:0000259" key="1">
    <source>
        <dbReference type="Pfam" id="PF01909"/>
    </source>
</evidence>
<keyword evidence="3" id="KW-1185">Reference proteome</keyword>
<dbReference type="Gene3D" id="3.30.460.10">
    <property type="entry name" value="Beta Polymerase, domain 2"/>
    <property type="match status" value="1"/>
</dbReference>
<dbReference type="Proteomes" id="UP000619534">
    <property type="component" value="Unassembled WGS sequence"/>
</dbReference>
<dbReference type="RefSeq" id="WP_062439978.1">
    <property type="nucleotide sequence ID" value="NZ_BMCJ01000006.1"/>
</dbReference>
<comment type="caution">
    <text evidence="2">The sequence shown here is derived from an EMBL/GenBank/DDBJ whole genome shotgun (WGS) entry which is preliminary data.</text>
</comment>
<sequence length="234" mass="26471">MKPVDAAYKFIEAHYPDCQGALLAGSVVRGEATETSDLDIVIFDQKLSASYRQSLLEFGWPIEVFVHNMISYKEFFKNDCERARPSMPRMVSEGIVLKDTGIIRGIKQEADDLLDKGPETWSEEAITTKRYFLTDTLEDFIGASDRGEALFIANELASLTSEFGLRTNQQWIGKSKWTVRALKNYDETFAGEFIQAFDKFYTTGVKTEILCLVDSILEPFGGRLFEGFTIGKHK</sequence>
<dbReference type="SUPFAM" id="SSF81301">
    <property type="entry name" value="Nucleotidyltransferase"/>
    <property type="match status" value="1"/>
</dbReference>
<dbReference type="CDD" id="cd05403">
    <property type="entry name" value="NT_KNTase_like"/>
    <property type="match status" value="1"/>
</dbReference>